<dbReference type="RefSeq" id="WP_211541319.1">
    <property type="nucleotide sequence ID" value="NZ_JAGTUK010000001.1"/>
</dbReference>
<keyword evidence="2" id="KW-1185">Reference proteome</keyword>
<reference evidence="1 2" key="1">
    <citation type="submission" date="2021-04" db="EMBL/GenBank/DDBJ databases">
        <title>Whole genome analysis of root endophytic bacterium Microbacterium paraoxydans ku-mp colonizing RP-bio226 rice variety.</title>
        <authorList>
            <person name="Ulaganathan K."/>
            <person name="Latha B."/>
        </authorList>
    </citation>
    <scope>NUCLEOTIDE SEQUENCE [LARGE SCALE GENOMIC DNA]</scope>
    <source>
        <strain evidence="2">ku-mp</strain>
    </source>
</reference>
<organism evidence="1 2">
    <name type="scientific">Microbacterium paraoxydans</name>
    <dbReference type="NCBI Taxonomy" id="199592"/>
    <lineage>
        <taxon>Bacteria</taxon>
        <taxon>Bacillati</taxon>
        <taxon>Actinomycetota</taxon>
        <taxon>Actinomycetes</taxon>
        <taxon>Micrococcales</taxon>
        <taxon>Microbacteriaceae</taxon>
        <taxon>Microbacterium</taxon>
    </lineage>
</organism>
<gene>
    <name evidence="1" type="ORF">KE274_03785</name>
</gene>
<dbReference type="Proteomes" id="UP000678243">
    <property type="component" value="Unassembled WGS sequence"/>
</dbReference>
<evidence type="ECO:0000313" key="2">
    <source>
        <dbReference type="Proteomes" id="UP000678243"/>
    </source>
</evidence>
<sequence>MIPLIGFVRVAGAGIRGITFHTGGYMLRKTAHSRAVRLAALSAAALLCTIGGVIAPTGAWAADTAGPETSGAALENVAAEDASLLLSPATGPGTGITQVGEGTAAVPATADVPVSLTGEDGAQLDIHLPTESSPEAAPAAVLGGGTVVYPGADFSNSVIVGDAGVQMLTTIAGQDSPTAYEYRVSLEEGQALESTEGGAAILNADGTIAVAIGKAWAKDAKGVDVPTHYEVHGSTLTQIVDHADGNFTYPVLADPIWLAPWVVRCLIGIGINGATITRIASSGSPGAVLAAFGYGAFRCILGR</sequence>
<protein>
    <submittedName>
        <fullName evidence="1">Uncharacterized protein</fullName>
    </submittedName>
</protein>
<proteinExistence type="predicted"/>
<evidence type="ECO:0000313" key="1">
    <source>
        <dbReference type="EMBL" id="MBS0023221.1"/>
    </source>
</evidence>
<accession>A0ABS5IJT4</accession>
<name>A0ABS5IJT4_9MICO</name>
<comment type="caution">
    <text evidence="1">The sequence shown here is derived from an EMBL/GenBank/DDBJ whole genome shotgun (WGS) entry which is preliminary data.</text>
</comment>
<dbReference type="EMBL" id="JAGTUK010000001">
    <property type="protein sequence ID" value="MBS0023221.1"/>
    <property type="molecule type" value="Genomic_DNA"/>
</dbReference>